<sequence length="845" mass="93420">MTHEQMLDNAQRVPSNSLRGPRGPGLDYAAELENRMPIRQEKLDRIEKLGRRESKLGLRNIFGRSKAARDDQQPSTTPATLKKTNFRASMARVSQPPQVYQYDSNLPTNFSWKPLAATAEDPDAEQSSHRNVPPARKKRSNSRVSGQPDDSSTNWTLPPLFKAFPQAVHHATLPAATISADAILRINEKKNSLQTKEEEDLADGAGNDHLDADMDKHRKKNNKWELNAPATNFEWTTKIYVLVTSGYLLQYSRNGTFDRLPEKILRLGPSSAAFAADAIPGRHWVIQVSSVADVCDHQGLESRSIFSKLSFRLTERRNASNLLMVFENAEDMEGWLAVLRNEIEKQGGRRKLSETGKPKPAGADPYVREHMSQRTLIVRDPSRFTSSRSRASQSIMSPPRETRSSETFTRQTSTDTARHQSLDDISTTNSMMSQDERQLESLRETSNRLSFVSCGQRTFVTSTVSSPDGSPTHDKFDEGIFGHHESSGRGEVRTRPNASEIVTRRESVQATAPFIDDGLAPKGKMRSLPTGVTDVHPDRVTSPLGVKPTPNFSVPRSSTRRFSYARGATSSTDGSPSRRRDRDTSPRRFGRTLPTAMQSAHRLSVVIDQGVSRAIATERLPTSPKSPPLPTLPTMDVGQQRLRSVSRGRAGRRGDDQVSQASHVPDSIPERSSWRLSPRKQSSTGALRQGIPSPEPPSVVVNRRPHIASMVVPTGPPVIDGPPRGHRTSFLDIGESTGDMIRSQSLEPSRAAKRASMCSVFSERSSRSYEVHDSTVSSHHSSDSSATITSESQPTSGHYLNVEKTPRTSPMNRRSMPQIAVSGPPPAPPPTRALPPIPQKMQIKT</sequence>
<feature type="compositionally biased region" description="Polar residues" evidence="1">
    <location>
        <begin position="142"/>
        <end position="156"/>
    </location>
</feature>
<name>A0A0A1UWQ9_9HYPO</name>
<dbReference type="Proteomes" id="UP000030151">
    <property type="component" value="Unassembled WGS sequence"/>
</dbReference>
<feature type="compositionally biased region" description="Low complexity" evidence="1">
    <location>
        <begin position="383"/>
        <end position="397"/>
    </location>
</feature>
<feature type="region of interest" description="Disordered" evidence="1">
    <location>
        <begin position="60"/>
        <end position="88"/>
    </location>
</feature>
<dbReference type="OrthoDB" id="1749473at2759"/>
<feature type="region of interest" description="Disordered" evidence="1">
    <location>
        <begin position="1"/>
        <end position="30"/>
    </location>
</feature>
<proteinExistence type="predicted"/>
<feature type="compositionally biased region" description="Basic and acidic residues" evidence="1">
    <location>
        <begin position="482"/>
        <end position="494"/>
    </location>
</feature>
<evidence type="ECO:0000256" key="1">
    <source>
        <dbReference type="SAM" id="MobiDB-lite"/>
    </source>
</evidence>
<feature type="compositionally biased region" description="Basic and acidic residues" evidence="1">
    <location>
        <begin position="764"/>
        <end position="773"/>
    </location>
</feature>
<feature type="region of interest" description="Disordered" evidence="1">
    <location>
        <begin position="617"/>
        <end position="700"/>
    </location>
</feature>
<gene>
    <name evidence="3" type="ORF">X797_005325</name>
</gene>
<feature type="compositionally biased region" description="Basic and acidic residues" evidence="1">
    <location>
        <begin position="434"/>
        <end position="444"/>
    </location>
</feature>
<feature type="region of interest" description="Disordered" evidence="1">
    <location>
        <begin position="118"/>
        <end position="157"/>
    </location>
</feature>
<dbReference type="eggNOG" id="ENOG502S0S8">
    <property type="taxonomic scope" value="Eukaryota"/>
</dbReference>
<feature type="compositionally biased region" description="Low complexity" evidence="1">
    <location>
        <begin position="774"/>
        <end position="792"/>
    </location>
</feature>
<feature type="region of interest" description="Disordered" evidence="1">
    <location>
        <begin position="381"/>
        <end position="444"/>
    </location>
</feature>
<feature type="compositionally biased region" description="Polar residues" evidence="1">
    <location>
        <begin position="550"/>
        <end position="561"/>
    </location>
</feature>
<feature type="compositionally biased region" description="Polar residues" evidence="1">
    <location>
        <begin position="405"/>
        <end position="415"/>
    </location>
</feature>
<protein>
    <recommendedName>
        <fullName evidence="2">PH domain-containing protein</fullName>
    </recommendedName>
</protein>
<feature type="region of interest" description="Disordered" evidence="1">
    <location>
        <begin position="193"/>
        <end position="214"/>
    </location>
</feature>
<feature type="compositionally biased region" description="Polar residues" evidence="1">
    <location>
        <begin position="423"/>
        <end position="433"/>
    </location>
</feature>
<comment type="caution">
    <text evidence="3">The sequence shown here is derived from an EMBL/GenBank/DDBJ whole genome shotgun (WGS) entry which is preliminary data.</text>
</comment>
<dbReference type="InterPro" id="IPR001849">
    <property type="entry name" value="PH_domain"/>
</dbReference>
<feature type="compositionally biased region" description="Basic and acidic residues" evidence="1">
    <location>
        <begin position="576"/>
        <end position="586"/>
    </location>
</feature>
<organism evidence="3 4">
    <name type="scientific">Metarhizium robertsii</name>
    <dbReference type="NCBI Taxonomy" id="568076"/>
    <lineage>
        <taxon>Eukaryota</taxon>
        <taxon>Fungi</taxon>
        <taxon>Dikarya</taxon>
        <taxon>Ascomycota</taxon>
        <taxon>Pezizomycotina</taxon>
        <taxon>Sordariomycetes</taxon>
        <taxon>Hypocreomycetidae</taxon>
        <taxon>Hypocreales</taxon>
        <taxon>Clavicipitaceae</taxon>
        <taxon>Metarhizium</taxon>
    </lineage>
</organism>
<dbReference type="AlphaFoldDB" id="A0A0A1UWQ9"/>
<evidence type="ECO:0000313" key="3">
    <source>
        <dbReference type="EMBL" id="EXV01806.1"/>
    </source>
</evidence>
<feature type="region of interest" description="Disordered" evidence="1">
    <location>
        <begin position="482"/>
        <end position="601"/>
    </location>
</feature>
<dbReference type="EMBL" id="JELW01000007">
    <property type="protein sequence ID" value="EXV01806.1"/>
    <property type="molecule type" value="Genomic_DNA"/>
</dbReference>
<dbReference type="HOGENOM" id="CLU_009124_1_0_1"/>
<evidence type="ECO:0000259" key="2">
    <source>
        <dbReference type="PROSITE" id="PS50003"/>
    </source>
</evidence>
<dbReference type="PROSITE" id="PS50003">
    <property type="entry name" value="PH_DOMAIN"/>
    <property type="match status" value="1"/>
</dbReference>
<accession>A0A0A1UWQ9</accession>
<evidence type="ECO:0000313" key="4">
    <source>
        <dbReference type="Proteomes" id="UP000030151"/>
    </source>
</evidence>
<reference evidence="3 4" key="1">
    <citation type="submission" date="2014-02" db="EMBL/GenBank/DDBJ databases">
        <title>The genome sequence of the entomopathogenic fungus Metarhizium robertsii ARSEF 2575.</title>
        <authorList>
            <person name="Giuliano Garisto Donzelli B."/>
            <person name="Roe B.A."/>
            <person name="Macmil S.L."/>
            <person name="Krasnoff S.B."/>
            <person name="Gibson D.M."/>
        </authorList>
    </citation>
    <scope>NUCLEOTIDE SEQUENCE [LARGE SCALE GENOMIC DNA]</scope>
    <source>
        <strain evidence="3 4">ARSEF 2575</strain>
    </source>
</reference>
<feature type="compositionally biased region" description="Polar residues" evidence="1">
    <location>
        <begin position="73"/>
        <end position="87"/>
    </location>
</feature>
<feature type="region of interest" description="Disordered" evidence="1">
    <location>
        <begin position="763"/>
        <end position="845"/>
    </location>
</feature>
<feature type="domain" description="PH" evidence="2">
    <location>
        <begin position="241"/>
        <end position="344"/>
    </location>
</feature>
<feature type="compositionally biased region" description="Pro residues" evidence="1">
    <location>
        <begin position="823"/>
        <end position="838"/>
    </location>
</feature>